<dbReference type="NCBIfam" id="NF033788">
    <property type="entry name" value="HTH_metalloreg"/>
    <property type="match status" value="1"/>
</dbReference>
<dbReference type="PANTHER" id="PTHR33154">
    <property type="entry name" value="TRANSCRIPTIONAL REGULATOR, ARSR FAMILY"/>
    <property type="match status" value="1"/>
</dbReference>
<evidence type="ECO:0000313" key="6">
    <source>
        <dbReference type="Proteomes" id="UP000230027"/>
    </source>
</evidence>
<dbReference type="PRINTS" id="PR00778">
    <property type="entry name" value="HTHARSR"/>
</dbReference>
<accession>A0A2M7U2N8</accession>
<evidence type="ECO:0000256" key="2">
    <source>
        <dbReference type="ARBA" id="ARBA00023125"/>
    </source>
</evidence>
<dbReference type="InterPro" id="IPR051081">
    <property type="entry name" value="HTH_MetalResp_TranReg"/>
</dbReference>
<evidence type="ECO:0000256" key="3">
    <source>
        <dbReference type="ARBA" id="ARBA00023163"/>
    </source>
</evidence>
<reference evidence="6" key="1">
    <citation type="submission" date="2017-09" db="EMBL/GenBank/DDBJ databases">
        <title>Depth-based differentiation of microbial function through sediment-hosted aquifers and enrichment of novel symbionts in the deep terrestrial subsurface.</title>
        <authorList>
            <person name="Probst A.J."/>
            <person name="Ladd B."/>
            <person name="Jarett J.K."/>
            <person name="Geller-Mcgrath D.E."/>
            <person name="Sieber C.M.K."/>
            <person name="Emerson J.B."/>
            <person name="Anantharaman K."/>
            <person name="Thomas B.C."/>
            <person name="Malmstrom R."/>
            <person name="Stieglmeier M."/>
            <person name="Klingl A."/>
            <person name="Woyke T."/>
            <person name="Ryan C.M."/>
            <person name="Banfield J.F."/>
        </authorList>
    </citation>
    <scope>NUCLEOTIDE SEQUENCE [LARGE SCALE GENOMIC DNA]</scope>
</reference>
<gene>
    <name evidence="5" type="ORF">COY14_04385</name>
</gene>
<dbReference type="GO" id="GO:0003700">
    <property type="term" value="F:DNA-binding transcription factor activity"/>
    <property type="evidence" value="ECO:0007669"/>
    <property type="project" value="InterPro"/>
</dbReference>
<dbReference type="InterPro" id="IPR001845">
    <property type="entry name" value="HTH_ArsR_DNA-bd_dom"/>
</dbReference>
<dbReference type="AlphaFoldDB" id="A0A2M7U2N8"/>
<name>A0A2M7U2N8_9BACT</name>
<dbReference type="Gene3D" id="1.10.10.10">
    <property type="entry name" value="Winged helix-like DNA-binding domain superfamily/Winged helix DNA-binding domain"/>
    <property type="match status" value="1"/>
</dbReference>
<dbReference type="GO" id="GO:0003677">
    <property type="term" value="F:DNA binding"/>
    <property type="evidence" value="ECO:0007669"/>
    <property type="project" value="UniProtKB-KW"/>
</dbReference>
<keyword evidence="1" id="KW-0805">Transcription regulation</keyword>
<protein>
    <submittedName>
        <fullName evidence="5">ArsR family transcriptional regulator</fullName>
    </submittedName>
</protein>
<comment type="caution">
    <text evidence="5">The sequence shown here is derived from an EMBL/GenBank/DDBJ whole genome shotgun (WGS) entry which is preliminary data.</text>
</comment>
<dbReference type="CDD" id="cd00090">
    <property type="entry name" value="HTH_ARSR"/>
    <property type="match status" value="1"/>
</dbReference>
<proteinExistence type="predicted"/>
<dbReference type="EMBL" id="PFOD01000075">
    <property type="protein sequence ID" value="PIZ64606.1"/>
    <property type="molecule type" value="Genomic_DNA"/>
</dbReference>
<dbReference type="SUPFAM" id="SSF46785">
    <property type="entry name" value="Winged helix' DNA-binding domain"/>
    <property type="match status" value="1"/>
</dbReference>
<dbReference type="Pfam" id="PF01022">
    <property type="entry name" value="HTH_5"/>
    <property type="match status" value="1"/>
</dbReference>
<evidence type="ECO:0000259" key="4">
    <source>
        <dbReference type="PROSITE" id="PS50987"/>
    </source>
</evidence>
<dbReference type="InterPro" id="IPR011991">
    <property type="entry name" value="ArsR-like_HTH"/>
</dbReference>
<dbReference type="PANTHER" id="PTHR33154:SF18">
    <property type="entry name" value="ARSENICAL RESISTANCE OPERON REPRESSOR"/>
    <property type="match status" value="1"/>
</dbReference>
<dbReference type="Proteomes" id="UP000230027">
    <property type="component" value="Unassembled WGS sequence"/>
</dbReference>
<dbReference type="InterPro" id="IPR036390">
    <property type="entry name" value="WH_DNA-bd_sf"/>
</dbReference>
<keyword evidence="3" id="KW-0804">Transcription</keyword>
<evidence type="ECO:0000256" key="1">
    <source>
        <dbReference type="ARBA" id="ARBA00023015"/>
    </source>
</evidence>
<dbReference type="PROSITE" id="PS50987">
    <property type="entry name" value="HTH_ARSR_2"/>
    <property type="match status" value="1"/>
</dbReference>
<sequence>MKKAPCCTHKKINKDLTHTIEFLKIISQEQRLKILCLLKNGEHCVCDIWQHLDMPQNLVSHHLKVLKEFGLIQSRKNGVKVLYRIDEHAVTQHTQLLNHFLIPYGN</sequence>
<dbReference type="SMART" id="SM00418">
    <property type="entry name" value="HTH_ARSR"/>
    <property type="match status" value="1"/>
</dbReference>
<keyword evidence="2" id="KW-0238">DNA-binding</keyword>
<evidence type="ECO:0000313" key="5">
    <source>
        <dbReference type="EMBL" id="PIZ64606.1"/>
    </source>
</evidence>
<dbReference type="InterPro" id="IPR036388">
    <property type="entry name" value="WH-like_DNA-bd_sf"/>
</dbReference>
<organism evidence="5 6">
    <name type="scientific">Candidatus Roizmanbacteria bacterium CG_4_10_14_0_2_um_filter_36_9</name>
    <dbReference type="NCBI Taxonomy" id="1974823"/>
    <lineage>
        <taxon>Bacteria</taxon>
        <taxon>Candidatus Roizmaniibacteriota</taxon>
    </lineage>
</organism>
<feature type="domain" description="HTH arsR-type" evidence="4">
    <location>
        <begin position="12"/>
        <end position="104"/>
    </location>
</feature>